<dbReference type="GO" id="GO:0020037">
    <property type="term" value="F:heme binding"/>
    <property type="evidence" value="ECO:0007669"/>
    <property type="project" value="InterPro"/>
</dbReference>
<keyword evidence="4 8" id="KW-0479">Metal-binding</keyword>
<evidence type="ECO:0000256" key="7">
    <source>
        <dbReference type="ARBA" id="ARBA00023033"/>
    </source>
</evidence>
<keyword evidence="7 8" id="KW-0503">Monooxygenase</keyword>
<dbReference type="InterPro" id="IPR036396">
    <property type="entry name" value="Cyt_P450_sf"/>
</dbReference>
<reference evidence="9 10" key="1">
    <citation type="submission" date="2019-10" db="EMBL/GenBank/DDBJ databases">
        <title>Nocardia macrotermitis sp. nov. and Nocardia aurantia sp. nov., isolated from the gut of fungus growing-termite Macrotermes natalensis.</title>
        <authorList>
            <person name="Benndorf R."/>
            <person name="Schwitalla J."/>
            <person name="Martin K."/>
            <person name="De Beer W."/>
            <person name="Kaster A.-K."/>
            <person name="Vollmers J."/>
            <person name="Poulsen M."/>
            <person name="Beemelmanns C."/>
        </authorList>
    </citation>
    <scope>NUCLEOTIDE SEQUENCE [LARGE SCALE GENOMIC DNA]</scope>
    <source>
        <strain evidence="9 10">RB20</strain>
    </source>
</reference>
<gene>
    <name evidence="9" type="ORF">NRB20_74900</name>
</gene>
<keyword evidence="10" id="KW-1185">Reference proteome</keyword>
<evidence type="ECO:0000313" key="9">
    <source>
        <dbReference type="EMBL" id="MQY24355.1"/>
    </source>
</evidence>
<organism evidence="9 10">
    <name type="scientific">Nocardia macrotermitis</name>
    <dbReference type="NCBI Taxonomy" id="2585198"/>
    <lineage>
        <taxon>Bacteria</taxon>
        <taxon>Bacillati</taxon>
        <taxon>Actinomycetota</taxon>
        <taxon>Actinomycetes</taxon>
        <taxon>Mycobacteriales</taxon>
        <taxon>Nocardiaceae</taxon>
        <taxon>Nocardia</taxon>
    </lineage>
</organism>
<dbReference type="CDD" id="cd11029">
    <property type="entry name" value="CYP107-like"/>
    <property type="match status" value="1"/>
</dbReference>
<dbReference type="EC" id="1.14.-.-" evidence="9"/>
<evidence type="ECO:0000256" key="1">
    <source>
        <dbReference type="ARBA" id="ARBA00001971"/>
    </source>
</evidence>
<keyword evidence="5 8" id="KW-0560">Oxidoreductase</keyword>
<dbReference type="Gene3D" id="1.10.630.10">
    <property type="entry name" value="Cytochrome P450"/>
    <property type="match status" value="1"/>
</dbReference>
<dbReference type="PANTHER" id="PTHR46696:SF1">
    <property type="entry name" value="CYTOCHROME P450 YJIB-RELATED"/>
    <property type="match status" value="1"/>
</dbReference>
<dbReference type="GO" id="GO:0005506">
    <property type="term" value="F:iron ion binding"/>
    <property type="evidence" value="ECO:0007669"/>
    <property type="project" value="InterPro"/>
</dbReference>
<name>A0A7K0DEY5_9NOCA</name>
<keyword evidence="3 8" id="KW-0349">Heme</keyword>
<dbReference type="SUPFAM" id="SSF48264">
    <property type="entry name" value="Cytochrome P450"/>
    <property type="match status" value="1"/>
</dbReference>
<dbReference type="Proteomes" id="UP000438448">
    <property type="component" value="Unassembled WGS sequence"/>
</dbReference>
<evidence type="ECO:0000256" key="3">
    <source>
        <dbReference type="ARBA" id="ARBA00022617"/>
    </source>
</evidence>
<keyword evidence="6 8" id="KW-0408">Iron</keyword>
<sequence length="402" mass="44804">MLPEQSDCIELPHSFFHDPYAFYRELATRGKVHPIALDTGMRAWLVTEYNLAKELLRNPTICKDARTTAGVTARSGAGRSGATTVSRGITAHMLNSDPPRHTRLRHAVTYAFTPQRIENLRPRIERIADDLLDDLEARRGRVTDLIEGYAAPLPITVICELLGVPVADRRMFRQWTNTVIDVVVGDPDEVKQASLDLERYLAELVDQRRQEPRDDLISAMITDVDEADPLSDQELVSMSFLMLVAGHETTVNLIANTVLAVLNGDADQHTALTATHDLIEETLRHNGPVNIATLRYATEPLTIQQHTIAPGELVLIALSAADRDDHRFPDARVFDINRDTQGHLAFGGGIHHCLGANLARMEAVIAVRKLFTRFPDISLPEPVDRWKPSILIRGLCELPVQI</sequence>
<evidence type="ECO:0000256" key="5">
    <source>
        <dbReference type="ARBA" id="ARBA00023002"/>
    </source>
</evidence>
<dbReference type="PROSITE" id="PS00086">
    <property type="entry name" value="CYTOCHROME_P450"/>
    <property type="match status" value="1"/>
</dbReference>
<dbReference type="AlphaFoldDB" id="A0A7K0DEY5"/>
<proteinExistence type="inferred from homology"/>
<comment type="caution">
    <text evidence="9">The sequence shown here is derived from an EMBL/GenBank/DDBJ whole genome shotgun (WGS) entry which is preliminary data.</text>
</comment>
<comment type="similarity">
    <text evidence="2 8">Belongs to the cytochrome P450 family.</text>
</comment>
<dbReference type="PRINTS" id="PR00359">
    <property type="entry name" value="BP450"/>
</dbReference>
<evidence type="ECO:0000256" key="8">
    <source>
        <dbReference type="RuleBase" id="RU000461"/>
    </source>
</evidence>
<protein>
    <submittedName>
        <fullName evidence="9">Cytochrome P450 107B1</fullName>
        <ecNumber evidence="9">1.14.-.-</ecNumber>
    </submittedName>
</protein>
<dbReference type="InterPro" id="IPR001128">
    <property type="entry name" value="Cyt_P450"/>
</dbReference>
<comment type="cofactor">
    <cofactor evidence="1">
        <name>heme</name>
        <dbReference type="ChEBI" id="CHEBI:30413"/>
    </cofactor>
</comment>
<accession>A0A7K0DEY5</accession>
<evidence type="ECO:0000313" key="10">
    <source>
        <dbReference type="Proteomes" id="UP000438448"/>
    </source>
</evidence>
<dbReference type="InterPro" id="IPR002397">
    <property type="entry name" value="Cyt_P450_B"/>
</dbReference>
<evidence type="ECO:0000256" key="4">
    <source>
        <dbReference type="ARBA" id="ARBA00022723"/>
    </source>
</evidence>
<dbReference type="EMBL" id="WEGK01000033">
    <property type="protein sequence ID" value="MQY24355.1"/>
    <property type="molecule type" value="Genomic_DNA"/>
</dbReference>
<evidence type="ECO:0000256" key="6">
    <source>
        <dbReference type="ARBA" id="ARBA00023004"/>
    </source>
</evidence>
<dbReference type="PANTHER" id="PTHR46696">
    <property type="entry name" value="P450, PUTATIVE (EUROFUNG)-RELATED"/>
    <property type="match status" value="1"/>
</dbReference>
<evidence type="ECO:0000256" key="2">
    <source>
        <dbReference type="ARBA" id="ARBA00010617"/>
    </source>
</evidence>
<dbReference type="Pfam" id="PF00067">
    <property type="entry name" value="p450"/>
    <property type="match status" value="2"/>
</dbReference>
<dbReference type="InterPro" id="IPR017972">
    <property type="entry name" value="Cyt_P450_CS"/>
</dbReference>
<dbReference type="OrthoDB" id="142769at2"/>
<dbReference type="GO" id="GO:0004497">
    <property type="term" value="F:monooxygenase activity"/>
    <property type="evidence" value="ECO:0007669"/>
    <property type="project" value="UniProtKB-KW"/>
</dbReference>
<dbReference type="GO" id="GO:0016705">
    <property type="term" value="F:oxidoreductase activity, acting on paired donors, with incorporation or reduction of molecular oxygen"/>
    <property type="evidence" value="ECO:0007669"/>
    <property type="project" value="InterPro"/>
</dbReference>
<dbReference type="FunFam" id="1.10.630.10:FF:000018">
    <property type="entry name" value="Cytochrome P450 monooxygenase"/>
    <property type="match status" value="1"/>
</dbReference>